<dbReference type="EMBL" id="KV453866">
    <property type="protein sequence ID" value="ODV83248.1"/>
    <property type="molecule type" value="Genomic_DNA"/>
</dbReference>
<dbReference type="FunFam" id="4.10.1000.10:FF:000001">
    <property type="entry name" value="zinc finger CCCH domain-containing protein 15-like"/>
    <property type="match status" value="1"/>
</dbReference>
<dbReference type="AlphaFoldDB" id="A0A1E4SUS0"/>
<feature type="compositionally biased region" description="Low complexity" evidence="6">
    <location>
        <begin position="322"/>
        <end position="347"/>
    </location>
</feature>
<dbReference type="GO" id="GO:0008270">
    <property type="term" value="F:zinc ion binding"/>
    <property type="evidence" value="ECO:0007669"/>
    <property type="project" value="UniProtKB-KW"/>
</dbReference>
<reference evidence="9" key="1">
    <citation type="submission" date="2016-04" db="EMBL/GenBank/DDBJ databases">
        <title>Comparative genomics of biotechnologically important yeasts.</title>
        <authorList>
            <consortium name="DOE Joint Genome Institute"/>
            <person name="Riley R."/>
            <person name="Haridas S."/>
            <person name="Wolfe K.H."/>
            <person name="Lopes M.R."/>
            <person name="Hittinger C.T."/>
            <person name="Goker M."/>
            <person name="Salamov A."/>
            <person name="Wisecaver J."/>
            <person name="Long T.M."/>
            <person name="Aerts A.L."/>
            <person name="Barry K."/>
            <person name="Choi C."/>
            <person name="Clum A."/>
            <person name="Coughlan A.Y."/>
            <person name="Deshpande S."/>
            <person name="Douglass A.P."/>
            <person name="Hanson S.J."/>
            <person name="Klenk H.-P."/>
            <person name="Labutti K."/>
            <person name="Lapidus A."/>
            <person name="Lindquist E."/>
            <person name="Lipzen A."/>
            <person name="Meier-Kolthoff J.P."/>
            <person name="Ohm R.A."/>
            <person name="Otillar R.P."/>
            <person name="Pangilinan J."/>
            <person name="Peng Y."/>
            <person name="Rokas A."/>
            <person name="Rosa C.A."/>
            <person name="Scheuner C."/>
            <person name="Sibirny A.A."/>
            <person name="Slot J.C."/>
            <person name="Stielow J.B."/>
            <person name="Sun H."/>
            <person name="Kurtzman C.P."/>
            <person name="Blackwell M."/>
            <person name="Grigoriev I.V."/>
            <person name="Jeffries T.W."/>
        </authorList>
    </citation>
    <scope>NUCLEOTIDE SEQUENCE [LARGE SCALE GENOMIC DNA]</scope>
    <source>
        <strain evidence="9">NRRL YB-2248</strain>
    </source>
</reference>
<feature type="domain" description="C3H1-type" evidence="7">
    <location>
        <begin position="356"/>
        <end position="384"/>
    </location>
</feature>
<gene>
    <name evidence="8" type="ORF">CANARDRAFT_25229</name>
</gene>
<dbReference type="SMART" id="SM00356">
    <property type="entry name" value="ZnF_C3H1"/>
    <property type="match status" value="2"/>
</dbReference>
<feature type="region of interest" description="Disordered" evidence="6">
    <location>
        <begin position="112"/>
        <end position="164"/>
    </location>
</feature>
<evidence type="ECO:0000313" key="9">
    <source>
        <dbReference type="Proteomes" id="UP000094801"/>
    </source>
</evidence>
<accession>A0A1E4SUS0</accession>
<evidence type="ECO:0000259" key="7">
    <source>
        <dbReference type="PROSITE" id="PS50103"/>
    </source>
</evidence>
<keyword evidence="1 5" id="KW-0479">Metal-binding</keyword>
<keyword evidence="9" id="KW-1185">Reference proteome</keyword>
<dbReference type="Gene3D" id="4.10.1000.10">
    <property type="entry name" value="Zinc finger, CCCH-type"/>
    <property type="match status" value="2"/>
</dbReference>
<dbReference type="InterPro" id="IPR045877">
    <property type="entry name" value="ZFP36-like"/>
</dbReference>
<evidence type="ECO:0000256" key="1">
    <source>
        <dbReference type="ARBA" id="ARBA00022723"/>
    </source>
</evidence>
<dbReference type="InterPro" id="IPR036855">
    <property type="entry name" value="Znf_CCCH_sf"/>
</dbReference>
<feature type="zinc finger region" description="C3H1-type" evidence="5">
    <location>
        <begin position="394"/>
        <end position="422"/>
    </location>
</feature>
<evidence type="ECO:0000256" key="2">
    <source>
        <dbReference type="ARBA" id="ARBA00022737"/>
    </source>
</evidence>
<evidence type="ECO:0000256" key="3">
    <source>
        <dbReference type="ARBA" id="ARBA00022771"/>
    </source>
</evidence>
<feature type="region of interest" description="Disordered" evidence="6">
    <location>
        <begin position="194"/>
        <end position="234"/>
    </location>
</feature>
<feature type="compositionally biased region" description="Low complexity" evidence="6">
    <location>
        <begin position="295"/>
        <end position="309"/>
    </location>
</feature>
<dbReference type="PANTHER" id="PTHR12547:SF18">
    <property type="entry name" value="PROTEIN TIS11"/>
    <property type="match status" value="1"/>
</dbReference>
<dbReference type="STRING" id="983967.A0A1E4SUS0"/>
<evidence type="ECO:0000313" key="8">
    <source>
        <dbReference type="EMBL" id="ODV83248.1"/>
    </source>
</evidence>
<dbReference type="InterPro" id="IPR000571">
    <property type="entry name" value="Znf_CCCH"/>
</dbReference>
<feature type="domain" description="C3H1-type" evidence="7">
    <location>
        <begin position="394"/>
        <end position="422"/>
    </location>
</feature>
<protein>
    <recommendedName>
        <fullName evidence="7">C3H1-type domain-containing protein</fullName>
    </recommendedName>
</protein>
<feature type="compositionally biased region" description="Polar residues" evidence="6">
    <location>
        <begin position="219"/>
        <end position="234"/>
    </location>
</feature>
<feature type="compositionally biased region" description="Low complexity" evidence="6">
    <location>
        <begin position="194"/>
        <end position="217"/>
    </location>
</feature>
<evidence type="ECO:0000256" key="6">
    <source>
        <dbReference type="SAM" id="MobiDB-lite"/>
    </source>
</evidence>
<evidence type="ECO:0000256" key="5">
    <source>
        <dbReference type="PROSITE-ProRule" id="PRU00723"/>
    </source>
</evidence>
<organism evidence="8 9">
    <name type="scientific">[Candida] arabinofermentans NRRL YB-2248</name>
    <dbReference type="NCBI Taxonomy" id="983967"/>
    <lineage>
        <taxon>Eukaryota</taxon>
        <taxon>Fungi</taxon>
        <taxon>Dikarya</taxon>
        <taxon>Ascomycota</taxon>
        <taxon>Saccharomycotina</taxon>
        <taxon>Pichiomycetes</taxon>
        <taxon>Pichiales</taxon>
        <taxon>Pichiaceae</taxon>
        <taxon>Ogataea</taxon>
        <taxon>Ogataea/Candida clade</taxon>
    </lineage>
</organism>
<dbReference type="GO" id="GO:0003729">
    <property type="term" value="F:mRNA binding"/>
    <property type="evidence" value="ECO:0007669"/>
    <property type="project" value="InterPro"/>
</dbReference>
<dbReference type="GO" id="GO:0006879">
    <property type="term" value="P:intracellular iron ion homeostasis"/>
    <property type="evidence" value="ECO:0007669"/>
    <property type="project" value="UniProtKB-ARBA"/>
</dbReference>
<keyword evidence="3 5" id="KW-0863">Zinc-finger</keyword>
<dbReference type="Proteomes" id="UP000094801">
    <property type="component" value="Unassembled WGS sequence"/>
</dbReference>
<feature type="zinc finger region" description="C3H1-type" evidence="5">
    <location>
        <begin position="356"/>
        <end position="384"/>
    </location>
</feature>
<dbReference type="PANTHER" id="PTHR12547">
    <property type="entry name" value="CCCH ZINC FINGER/TIS11-RELATED"/>
    <property type="match status" value="1"/>
</dbReference>
<dbReference type="Pfam" id="PF00642">
    <property type="entry name" value="zf-CCCH"/>
    <property type="match status" value="2"/>
</dbReference>
<proteinExistence type="predicted"/>
<keyword evidence="4 5" id="KW-0862">Zinc</keyword>
<dbReference type="OrthoDB" id="410307at2759"/>
<keyword evidence="2" id="KW-0677">Repeat</keyword>
<dbReference type="GO" id="GO:0010468">
    <property type="term" value="P:regulation of gene expression"/>
    <property type="evidence" value="ECO:0007669"/>
    <property type="project" value="UniProtKB-ARBA"/>
</dbReference>
<name>A0A1E4SUS0_9ASCO</name>
<dbReference type="SUPFAM" id="SSF90229">
    <property type="entry name" value="CCCH zinc finger"/>
    <property type="match status" value="2"/>
</dbReference>
<sequence>MTSIWNSAATTTDNIDLDRHIAKMNGSSEATSTISETSTIITPTTSTGNLLATLERAKDTHPDTINNNSDTLAMMSLIPNLWADKAEIRTEQHASNLLSSVSLTPSTSIISSTAMESSTTSLNQQSQNQQQQQQSYVWNTSSAGTPTTPVSTGTSMPPLNNSQLNHQLPHEILMAPQFPLQNQQQNSFNHQFYQPVQQQQHQHQHQHYYSQPNYPQPMSAATSQPFFPSGLPSSSTIQIPNQFSQLSNNAQLRFPLTEENLSLLGQVDPHRRSNSPQLINPPFSPNMNGNGNGRQSQQPAQSSPFQSPQLRNSAQYEIPTKQQQQQLDSQSAANAAAAAAQSQSQRQGKNTIDKELYKSEMCVQFQTKGNCPYGSKCQFAHGKFELKQVKRAVNWKTKPCSNWSKTGCCRYGKRCCFKHGDDDNSIEC</sequence>
<dbReference type="FunFam" id="4.10.1000.10:FF:000018">
    <property type="entry name" value="Zinc finger protein"/>
    <property type="match status" value="1"/>
</dbReference>
<dbReference type="PROSITE" id="PS50103">
    <property type="entry name" value="ZF_C3H1"/>
    <property type="match status" value="2"/>
</dbReference>
<evidence type="ECO:0000256" key="4">
    <source>
        <dbReference type="ARBA" id="ARBA00022833"/>
    </source>
</evidence>
<feature type="region of interest" description="Disordered" evidence="6">
    <location>
        <begin position="267"/>
        <end position="350"/>
    </location>
</feature>
<feature type="compositionally biased region" description="Low complexity" evidence="6">
    <location>
        <begin position="112"/>
        <end position="158"/>
    </location>
</feature>